<accession>A0A4Y8L1A6</accession>
<dbReference type="PROSITE" id="PS51257">
    <property type="entry name" value="PROKAR_LIPOPROTEIN"/>
    <property type="match status" value="1"/>
</dbReference>
<evidence type="ECO:0000256" key="2">
    <source>
        <dbReference type="ARBA" id="ARBA00011245"/>
    </source>
</evidence>
<feature type="domain" description="Glycosyl hydrolase family 92 N-terminal" evidence="5">
    <location>
        <begin position="36"/>
        <end position="270"/>
    </location>
</feature>
<name>A0A4Y8L1A6_9BACT</name>
<sequence length="756" mass="85519">MKLSTFIYLALIVPIVSTGCGTRETVSNSSENLTQYIDPYIGTGDHGHVFMGANVPFGLVQLGPTNITEGWDWTSGYHISDSTIFGFTHTHLNGTGIGDLCDIALMPVIGNVKLGKGEISDPQSGMYSLFSHRNETAKAGFYSVHLDRYNIDVALTATKRVGFHKYTFPESKDAKVIIDLKSKINWDKPVDTYLIRENDSVVSGYRFSTGWAKDQRIFFTAVFSKPMKGFSLSHGDDTIESNSLKGEGVYAQILFDTAPKEEIYVKVALSPVSIENAKLNMKDELPGWNFDQTVKKADEAWNNELKKIKITTSDEKIKRCFYTAMYHTMIAPSEFNDTNKDYLGTDKKIYRNAPFINYTTFSLWDTYRAAHPLMTIIHPDRVNDIINTMLAIYRQQGKLPVWHLMGCETDCMVGNPAIAVVADAILKGYSGFDKELAYEAMKKSAMLDERGLKYLKEYGYIPYDKEEEGLSKCMEYAIADWSLAQIAQKMGKQDDYNYFLKRSKSYSHYFDKETDFMRGLSSDGKFRTPFNPFESVHRDNDYTEGNAWQYTWLVPHDIQGLVNLFGSTDRFISKLDSLFIVEGSLGEHASPDISGLIGQYAHGNEPSHQVLYMYPYVGQPWKTAERVREVLSELYHDQPAGLSGNEDVGQMSAWYILSALGFYQVEPAGGKYIFGSPLIDQAVIKVKDNKEFKIIAHNNSSENKYIQSIRLNGKEYIKYYIDFKDIESGGTLEFEMGNKPSKTWGTTEDVLKAENK</sequence>
<dbReference type="InterPro" id="IPR014718">
    <property type="entry name" value="GH-type_carb-bd"/>
</dbReference>
<comment type="subunit">
    <text evidence="2">Monomer.</text>
</comment>
<dbReference type="Proteomes" id="UP000297861">
    <property type="component" value="Unassembled WGS sequence"/>
</dbReference>
<dbReference type="Pfam" id="PF17678">
    <property type="entry name" value="Glyco_hydro_92N"/>
    <property type="match status" value="1"/>
</dbReference>
<reference evidence="6 7" key="1">
    <citation type="submission" date="2019-03" db="EMBL/GenBank/DDBJ databases">
        <title>San Antonio Military Medical Center submission to MRSN (WRAIR), pending publication.</title>
        <authorList>
            <person name="Blyth D.M."/>
            <person name="Mccarthy S.L."/>
            <person name="Schall S.E."/>
            <person name="Stam J.A."/>
            <person name="Ong A.C."/>
            <person name="Mcgann P.T."/>
        </authorList>
    </citation>
    <scope>NUCLEOTIDE SEQUENCE [LARGE SCALE GENOMIC DNA]</scope>
    <source>
        <strain evidence="6 7">MRSN571793</strain>
    </source>
</reference>
<dbReference type="GO" id="GO:0005975">
    <property type="term" value="P:carbohydrate metabolic process"/>
    <property type="evidence" value="ECO:0007669"/>
    <property type="project" value="InterPro"/>
</dbReference>
<protein>
    <submittedName>
        <fullName evidence="6">Glycoside hydrolase family 92 protein</fullName>
    </submittedName>
</protein>
<dbReference type="Pfam" id="PF07971">
    <property type="entry name" value="Glyco_hydro_92"/>
    <property type="match status" value="1"/>
</dbReference>
<evidence type="ECO:0000313" key="7">
    <source>
        <dbReference type="Proteomes" id="UP000297861"/>
    </source>
</evidence>
<dbReference type="EMBL" id="SOML01000005">
    <property type="protein sequence ID" value="TFD96499.1"/>
    <property type="molecule type" value="Genomic_DNA"/>
</dbReference>
<dbReference type="Gene3D" id="3.30.2080.10">
    <property type="entry name" value="GH92 mannosidase domain"/>
    <property type="match status" value="1"/>
</dbReference>
<dbReference type="PANTHER" id="PTHR12143">
    <property type="entry name" value="PEPTIDE N-GLYCANASE PNGASE -RELATED"/>
    <property type="match status" value="1"/>
</dbReference>
<dbReference type="InterPro" id="IPR005887">
    <property type="entry name" value="GH92_a_mannosidase_put"/>
</dbReference>
<dbReference type="InterPro" id="IPR008928">
    <property type="entry name" value="6-hairpin_glycosidase_sf"/>
</dbReference>
<evidence type="ECO:0000256" key="1">
    <source>
        <dbReference type="ARBA" id="ARBA00001913"/>
    </source>
</evidence>
<evidence type="ECO:0000259" key="4">
    <source>
        <dbReference type="Pfam" id="PF07971"/>
    </source>
</evidence>
<comment type="cofactor">
    <cofactor evidence="1">
        <name>Ca(2+)</name>
        <dbReference type="ChEBI" id="CHEBI:29108"/>
    </cofactor>
</comment>
<dbReference type="Gene3D" id="1.20.1050.60">
    <property type="entry name" value="alpha-1,2-mannosidase"/>
    <property type="match status" value="1"/>
</dbReference>
<dbReference type="Gene3D" id="2.70.98.10">
    <property type="match status" value="1"/>
</dbReference>
<keyword evidence="6" id="KW-0378">Hydrolase</keyword>
<dbReference type="NCBIfam" id="TIGR01180">
    <property type="entry name" value="aman2_put"/>
    <property type="match status" value="1"/>
</dbReference>
<feature type="domain" description="Glycosyl hydrolase family 92" evidence="4">
    <location>
        <begin position="276"/>
        <end position="738"/>
    </location>
</feature>
<keyword evidence="7" id="KW-1185">Reference proteome</keyword>
<dbReference type="InterPro" id="IPR012939">
    <property type="entry name" value="Glyco_hydro_92"/>
</dbReference>
<organism evidence="6 7">
    <name type="scientific">Dysgonomonas capnocytophagoides</name>
    <dbReference type="NCBI Taxonomy" id="45254"/>
    <lineage>
        <taxon>Bacteria</taxon>
        <taxon>Pseudomonadati</taxon>
        <taxon>Bacteroidota</taxon>
        <taxon>Bacteroidia</taxon>
        <taxon>Bacteroidales</taxon>
        <taxon>Dysgonomonadaceae</taxon>
        <taxon>Dysgonomonas</taxon>
    </lineage>
</organism>
<dbReference type="FunFam" id="3.30.2080.10:FF:000001">
    <property type="entry name" value="Alpha-1,2-mannosidase subfamily"/>
    <property type="match status" value="1"/>
</dbReference>
<proteinExistence type="predicted"/>
<dbReference type="InterPro" id="IPR041371">
    <property type="entry name" value="GH92_N"/>
</dbReference>
<keyword evidence="3" id="KW-0106">Calcium</keyword>
<gene>
    <name evidence="6" type="ORF">E2605_10070</name>
</gene>
<dbReference type="GO" id="GO:0005829">
    <property type="term" value="C:cytosol"/>
    <property type="evidence" value="ECO:0007669"/>
    <property type="project" value="TreeGrafter"/>
</dbReference>
<dbReference type="RefSeq" id="WP_134436362.1">
    <property type="nucleotide sequence ID" value="NZ_SOML01000005.1"/>
</dbReference>
<dbReference type="Gene3D" id="1.20.1610.10">
    <property type="entry name" value="alpha-1,2-mannosidases domains"/>
    <property type="match status" value="1"/>
</dbReference>
<dbReference type="GO" id="GO:0006516">
    <property type="term" value="P:glycoprotein catabolic process"/>
    <property type="evidence" value="ECO:0007669"/>
    <property type="project" value="TreeGrafter"/>
</dbReference>
<dbReference type="OrthoDB" id="9762711at2"/>
<evidence type="ECO:0000256" key="3">
    <source>
        <dbReference type="ARBA" id="ARBA00022837"/>
    </source>
</evidence>
<dbReference type="GO" id="GO:0000224">
    <property type="term" value="F:peptide-N4-(N-acetyl-beta-glucosaminyl)asparagine amidase activity"/>
    <property type="evidence" value="ECO:0007669"/>
    <property type="project" value="TreeGrafter"/>
</dbReference>
<dbReference type="PANTHER" id="PTHR12143:SF39">
    <property type="entry name" value="SECRETED PROTEIN"/>
    <property type="match status" value="1"/>
</dbReference>
<comment type="caution">
    <text evidence="6">The sequence shown here is derived from an EMBL/GenBank/DDBJ whole genome shotgun (WGS) entry which is preliminary data.</text>
</comment>
<dbReference type="InterPro" id="IPR050883">
    <property type="entry name" value="PNGase"/>
</dbReference>
<evidence type="ECO:0000313" key="6">
    <source>
        <dbReference type="EMBL" id="TFD96499.1"/>
    </source>
</evidence>
<dbReference type="SUPFAM" id="SSF48208">
    <property type="entry name" value="Six-hairpin glycosidases"/>
    <property type="match status" value="1"/>
</dbReference>
<dbReference type="GO" id="GO:0030246">
    <property type="term" value="F:carbohydrate binding"/>
    <property type="evidence" value="ECO:0007669"/>
    <property type="project" value="InterPro"/>
</dbReference>
<dbReference type="STRING" id="1121485.GCA_000426485_01880"/>
<dbReference type="AlphaFoldDB" id="A0A4Y8L1A6"/>
<dbReference type="FunFam" id="1.20.1050.60:FF:000001">
    <property type="entry name" value="Putative alpha-1,2-mannosidase"/>
    <property type="match status" value="1"/>
</dbReference>
<evidence type="ECO:0000259" key="5">
    <source>
        <dbReference type="Pfam" id="PF17678"/>
    </source>
</evidence>